<dbReference type="PANTHER" id="PTHR34846:SF11">
    <property type="entry name" value="4-CARBOXYMUCONOLACTONE DECARBOXYLASE FAMILY PROTEIN (AFU_ORTHOLOGUE AFUA_6G11590)"/>
    <property type="match status" value="1"/>
</dbReference>
<dbReference type="InterPro" id="IPR029032">
    <property type="entry name" value="AhpD-like"/>
</dbReference>
<dbReference type="Proteomes" id="UP000467260">
    <property type="component" value="Chromosome"/>
</dbReference>
<keyword evidence="3" id="KW-1185">Reference proteome</keyword>
<evidence type="ECO:0000313" key="3">
    <source>
        <dbReference type="Proteomes" id="UP000467260"/>
    </source>
</evidence>
<dbReference type="EMBL" id="AP022609">
    <property type="protein sequence ID" value="BBZ24476.1"/>
    <property type="molecule type" value="Genomic_DNA"/>
</dbReference>
<dbReference type="InterPro" id="IPR003779">
    <property type="entry name" value="CMD-like"/>
</dbReference>
<evidence type="ECO:0000313" key="2">
    <source>
        <dbReference type="EMBL" id="BBZ24476.1"/>
    </source>
</evidence>
<feature type="domain" description="Carboxymuconolactone decarboxylase-like" evidence="1">
    <location>
        <begin position="71"/>
        <end position="149"/>
    </location>
</feature>
<dbReference type="Pfam" id="PF02627">
    <property type="entry name" value="CMD"/>
    <property type="match status" value="1"/>
</dbReference>
<dbReference type="PANTHER" id="PTHR34846">
    <property type="entry name" value="4-CARBOXYMUCONOLACTONE DECARBOXYLASE FAMILY PROTEIN (AFU_ORTHOLOGUE AFUA_6G11590)"/>
    <property type="match status" value="1"/>
</dbReference>
<evidence type="ECO:0000259" key="1">
    <source>
        <dbReference type="Pfam" id="PF02627"/>
    </source>
</evidence>
<dbReference type="Gene3D" id="1.20.1290.10">
    <property type="entry name" value="AhpD-like"/>
    <property type="match status" value="1"/>
</dbReference>
<accession>A0A7I7X477</accession>
<dbReference type="KEGG" id="mhib:MHIB_28940"/>
<reference evidence="2 3" key="1">
    <citation type="journal article" date="2019" name="Emerg. Microbes Infect.">
        <title>Comprehensive subspecies identification of 175 nontuberculous mycobacteria species based on 7547 genomic profiles.</title>
        <authorList>
            <person name="Matsumoto Y."/>
            <person name="Kinjo T."/>
            <person name="Motooka D."/>
            <person name="Nabeya D."/>
            <person name="Jung N."/>
            <person name="Uechi K."/>
            <person name="Horii T."/>
            <person name="Iida T."/>
            <person name="Fujita J."/>
            <person name="Nakamura S."/>
        </authorList>
    </citation>
    <scope>NUCLEOTIDE SEQUENCE [LARGE SCALE GENOMIC DNA]</scope>
    <source>
        <strain evidence="2 3">JCM 13571</strain>
    </source>
</reference>
<sequence length="207" mass="23340">MLTNRAKHENLLVKYENAILMPEEEPMRLTPLSESQWDEEAVQRALAQVLTADRRNSRDAGSAMTMLVHHPKLARAFLKFNVELLYRASLPGNLRELAILRTAHRRACEYEWVHHITIGKAAGLTDADIENVQHGAGRDELYQAVVNAADELDNASRLSPATEAVLTKHLDEQQLMELVFTVGCYSMLAMAFNTFGVELDENPESER</sequence>
<gene>
    <name evidence="2" type="ORF">MHIB_28940</name>
</gene>
<dbReference type="AlphaFoldDB" id="A0A7I7X477"/>
<proteinExistence type="predicted"/>
<protein>
    <submittedName>
        <fullName evidence="2">Carboxymuconolactone decarboxylase</fullName>
    </submittedName>
</protein>
<organism evidence="2 3">
    <name type="scientific">Mycolicibacter hiberniae</name>
    <dbReference type="NCBI Taxonomy" id="29314"/>
    <lineage>
        <taxon>Bacteria</taxon>
        <taxon>Bacillati</taxon>
        <taxon>Actinomycetota</taxon>
        <taxon>Actinomycetes</taxon>
        <taxon>Mycobacteriales</taxon>
        <taxon>Mycobacteriaceae</taxon>
        <taxon>Mycolicibacter</taxon>
    </lineage>
</organism>
<dbReference type="SUPFAM" id="SSF69118">
    <property type="entry name" value="AhpD-like"/>
    <property type="match status" value="1"/>
</dbReference>
<name>A0A7I7X477_9MYCO</name>
<dbReference type="GO" id="GO:0051920">
    <property type="term" value="F:peroxiredoxin activity"/>
    <property type="evidence" value="ECO:0007669"/>
    <property type="project" value="InterPro"/>
</dbReference>